<dbReference type="STRING" id="388467.A19Y_2588"/>
<evidence type="ECO:0000256" key="2">
    <source>
        <dbReference type="ARBA" id="ARBA00012438"/>
    </source>
</evidence>
<evidence type="ECO:0000256" key="3">
    <source>
        <dbReference type="ARBA" id="ARBA00022777"/>
    </source>
</evidence>
<dbReference type="eggNOG" id="COG4191">
    <property type="taxonomic scope" value="Bacteria"/>
</dbReference>
<dbReference type="SUPFAM" id="SSF55874">
    <property type="entry name" value="ATPase domain of HSP90 chaperone/DNA topoisomerase II/histidine kinase"/>
    <property type="match status" value="1"/>
</dbReference>
<dbReference type="InterPro" id="IPR003594">
    <property type="entry name" value="HATPase_dom"/>
</dbReference>
<dbReference type="Pfam" id="PF02518">
    <property type="entry name" value="HATPase_c"/>
    <property type="match status" value="1"/>
</dbReference>
<gene>
    <name evidence="6" type="ORF">A19Y_2588</name>
</gene>
<feature type="domain" description="Histidine kinase" evidence="5">
    <location>
        <begin position="34"/>
        <end position="289"/>
    </location>
</feature>
<dbReference type="RefSeq" id="WP_052369587.1">
    <property type="nucleotide sequence ID" value="NZ_CM002803.1"/>
</dbReference>
<evidence type="ECO:0000256" key="1">
    <source>
        <dbReference type="ARBA" id="ARBA00000085"/>
    </source>
</evidence>
<proteinExistence type="predicted"/>
<reference evidence="6 7" key="1">
    <citation type="journal article" date="2014" name="Appl. Environ. Microbiol.">
        <title>Elucidation of insertion elements encoded on plasmids and in vitro construction of shuttle vectors from the toxic cyanobacterium Planktothrix.</title>
        <authorList>
            <person name="Christiansen G."/>
            <person name="Goesmann A."/>
            <person name="Kurmayer R."/>
        </authorList>
    </citation>
    <scope>NUCLEOTIDE SEQUENCE [LARGE SCALE GENOMIC DNA]</scope>
    <source>
        <strain evidence="6 7">NIVA-CYA 126/8</strain>
    </source>
</reference>
<evidence type="ECO:0000313" key="6">
    <source>
        <dbReference type="EMBL" id="KEI67481.1"/>
    </source>
</evidence>
<sequence>MSSTNPSENQLNATEILQLVQQEKTVTLSHLVSSVVHEINNPLGCIAGNITYIKDYVKDLLNLIELYQEHYPNPVDEITDEIDSIDLEYLIEDVPKLLSAMENGAERLHQISNSLRTFGRFEGDRQVLFNIHDGINSVLLMLKSRCKGTKIRSPIEVVKNYGNIPEINCYPGHFNQAISYLINYGINSLDKKAEAHPGDPEFKPTITIKTDLNQDSVLLSIQDNSLGISDDVQNAIFEDLLITKPVLQGSGIGLSVSRQIIEDRHQGKIICRSLVGTGTEFIIELPLSS</sequence>
<dbReference type="GO" id="GO:0000155">
    <property type="term" value="F:phosphorelay sensor kinase activity"/>
    <property type="evidence" value="ECO:0007669"/>
    <property type="project" value="InterPro"/>
</dbReference>
<comment type="catalytic activity">
    <reaction evidence="1">
        <text>ATP + protein L-histidine = ADP + protein N-phospho-L-histidine.</text>
        <dbReference type="EC" id="2.7.13.3"/>
    </reaction>
</comment>
<dbReference type="InterPro" id="IPR036097">
    <property type="entry name" value="HisK_dim/P_sf"/>
</dbReference>
<dbReference type="PROSITE" id="PS50109">
    <property type="entry name" value="HIS_KIN"/>
    <property type="match status" value="1"/>
</dbReference>
<dbReference type="Gene3D" id="1.10.287.130">
    <property type="match status" value="1"/>
</dbReference>
<dbReference type="AlphaFoldDB" id="A0A073CH79"/>
<keyword evidence="3 6" id="KW-0418">Kinase</keyword>
<dbReference type="SUPFAM" id="SSF47384">
    <property type="entry name" value="Homodimeric domain of signal transducing histidine kinase"/>
    <property type="match status" value="1"/>
</dbReference>
<keyword evidence="6" id="KW-0808">Transferase</keyword>
<dbReference type="PANTHER" id="PTHR43065">
    <property type="entry name" value="SENSOR HISTIDINE KINASE"/>
    <property type="match status" value="1"/>
</dbReference>
<dbReference type="PATRIC" id="fig|388467.6.peg.2531"/>
<dbReference type="Proteomes" id="UP000027395">
    <property type="component" value="Chromosome"/>
</dbReference>
<protein>
    <recommendedName>
        <fullName evidence="2">histidine kinase</fullName>
        <ecNumber evidence="2">2.7.13.3</ecNumber>
    </recommendedName>
</protein>
<dbReference type="EMBL" id="CM002803">
    <property type="protein sequence ID" value="KEI67481.1"/>
    <property type="molecule type" value="Genomic_DNA"/>
</dbReference>
<dbReference type="EC" id="2.7.13.3" evidence="2"/>
<accession>A0A073CH79</accession>
<dbReference type="SMART" id="SM00387">
    <property type="entry name" value="HATPase_c"/>
    <property type="match status" value="1"/>
</dbReference>
<organism evidence="6 7">
    <name type="scientific">Planktothrix agardhii (strain NIVA-CYA 126/8)</name>
    <dbReference type="NCBI Taxonomy" id="388467"/>
    <lineage>
        <taxon>Bacteria</taxon>
        <taxon>Bacillati</taxon>
        <taxon>Cyanobacteriota</taxon>
        <taxon>Cyanophyceae</taxon>
        <taxon>Oscillatoriophycideae</taxon>
        <taxon>Oscillatoriales</taxon>
        <taxon>Microcoleaceae</taxon>
        <taxon>Planktothrix</taxon>
    </lineage>
</organism>
<dbReference type="PANTHER" id="PTHR43065:SF48">
    <property type="entry name" value="HISTIDINE KINASE"/>
    <property type="match status" value="1"/>
</dbReference>
<dbReference type="PRINTS" id="PR00344">
    <property type="entry name" value="BCTRLSENSOR"/>
</dbReference>
<evidence type="ECO:0000256" key="4">
    <source>
        <dbReference type="ARBA" id="ARBA00023012"/>
    </source>
</evidence>
<evidence type="ECO:0000259" key="5">
    <source>
        <dbReference type="PROSITE" id="PS50109"/>
    </source>
</evidence>
<keyword evidence="7" id="KW-1185">Reference proteome</keyword>
<dbReference type="Gene3D" id="3.30.565.10">
    <property type="entry name" value="Histidine kinase-like ATPase, C-terminal domain"/>
    <property type="match status" value="1"/>
</dbReference>
<dbReference type="HOGENOM" id="CLU_000445_114_39_3"/>
<dbReference type="InterPro" id="IPR004358">
    <property type="entry name" value="Sig_transdc_His_kin-like_C"/>
</dbReference>
<keyword evidence="4" id="KW-0902">Two-component regulatory system</keyword>
<dbReference type="InterPro" id="IPR036890">
    <property type="entry name" value="HATPase_C_sf"/>
</dbReference>
<name>A0A073CH79_PLAA1</name>
<dbReference type="InterPro" id="IPR005467">
    <property type="entry name" value="His_kinase_dom"/>
</dbReference>
<evidence type="ECO:0000313" key="7">
    <source>
        <dbReference type="Proteomes" id="UP000027395"/>
    </source>
</evidence>